<dbReference type="EMBL" id="BAAANN010000075">
    <property type="protein sequence ID" value="GAA1993917.1"/>
    <property type="molecule type" value="Genomic_DNA"/>
</dbReference>
<gene>
    <name evidence="1" type="ORF">GCM10009754_86610</name>
</gene>
<organism evidence="1 2">
    <name type="scientific">Amycolatopsis minnesotensis</name>
    <dbReference type="NCBI Taxonomy" id="337894"/>
    <lineage>
        <taxon>Bacteria</taxon>
        <taxon>Bacillati</taxon>
        <taxon>Actinomycetota</taxon>
        <taxon>Actinomycetes</taxon>
        <taxon>Pseudonocardiales</taxon>
        <taxon>Pseudonocardiaceae</taxon>
        <taxon>Amycolatopsis</taxon>
    </lineage>
</organism>
<reference evidence="2" key="1">
    <citation type="journal article" date="2019" name="Int. J. Syst. Evol. Microbiol.">
        <title>The Global Catalogue of Microorganisms (GCM) 10K type strain sequencing project: providing services to taxonomists for standard genome sequencing and annotation.</title>
        <authorList>
            <consortium name="The Broad Institute Genomics Platform"/>
            <consortium name="The Broad Institute Genome Sequencing Center for Infectious Disease"/>
            <person name="Wu L."/>
            <person name="Ma J."/>
        </authorList>
    </citation>
    <scope>NUCLEOTIDE SEQUENCE [LARGE SCALE GENOMIC DNA]</scope>
    <source>
        <strain evidence="2">JCM 14545</strain>
    </source>
</reference>
<accession>A0ABP5EDH9</accession>
<evidence type="ECO:0000313" key="1">
    <source>
        <dbReference type="EMBL" id="GAA1993917.1"/>
    </source>
</evidence>
<proteinExistence type="predicted"/>
<name>A0ABP5EDH9_9PSEU</name>
<protein>
    <submittedName>
        <fullName evidence="1">Uncharacterized protein</fullName>
    </submittedName>
</protein>
<evidence type="ECO:0000313" key="2">
    <source>
        <dbReference type="Proteomes" id="UP001501116"/>
    </source>
</evidence>
<dbReference type="Proteomes" id="UP001501116">
    <property type="component" value="Unassembled WGS sequence"/>
</dbReference>
<sequence>MSDKVEIGGDNYGAFTVGGKVKGAMSGATVTSGTGNTVTTATDLVALLDRLRAEVAAARPAKQEVIDDSLADLASDAENLRAGKEVSAEVARSRWAKAKGLLAGVAQVTEIVAKIGEHVQKLFAS</sequence>
<dbReference type="RefSeq" id="WP_344432024.1">
    <property type="nucleotide sequence ID" value="NZ_BAAANN010000075.1"/>
</dbReference>
<keyword evidence="2" id="KW-1185">Reference proteome</keyword>
<comment type="caution">
    <text evidence="1">The sequence shown here is derived from an EMBL/GenBank/DDBJ whole genome shotgun (WGS) entry which is preliminary data.</text>
</comment>